<protein>
    <submittedName>
        <fullName evidence="2">Uncharacterized protein</fullName>
    </submittedName>
</protein>
<feature type="region of interest" description="Disordered" evidence="1">
    <location>
        <begin position="37"/>
        <end position="97"/>
    </location>
</feature>
<evidence type="ECO:0000313" key="2">
    <source>
        <dbReference type="EMBL" id="KAF2111840.1"/>
    </source>
</evidence>
<dbReference type="Proteomes" id="UP000799770">
    <property type="component" value="Unassembled WGS sequence"/>
</dbReference>
<gene>
    <name evidence="2" type="ORF">BDV96DRAFT_602876</name>
</gene>
<accession>A0A6A5YXM6</accession>
<proteinExistence type="predicted"/>
<name>A0A6A5YXM6_9PLEO</name>
<organism evidence="2 3">
    <name type="scientific">Lophiotrema nucula</name>
    <dbReference type="NCBI Taxonomy" id="690887"/>
    <lineage>
        <taxon>Eukaryota</taxon>
        <taxon>Fungi</taxon>
        <taxon>Dikarya</taxon>
        <taxon>Ascomycota</taxon>
        <taxon>Pezizomycotina</taxon>
        <taxon>Dothideomycetes</taxon>
        <taxon>Pleosporomycetidae</taxon>
        <taxon>Pleosporales</taxon>
        <taxon>Lophiotremataceae</taxon>
        <taxon>Lophiotrema</taxon>
    </lineage>
</organism>
<dbReference type="EMBL" id="ML977333">
    <property type="protein sequence ID" value="KAF2111840.1"/>
    <property type="molecule type" value="Genomic_DNA"/>
</dbReference>
<feature type="compositionally biased region" description="Basic residues" evidence="1">
    <location>
        <begin position="73"/>
        <end position="83"/>
    </location>
</feature>
<evidence type="ECO:0000256" key="1">
    <source>
        <dbReference type="SAM" id="MobiDB-lite"/>
    </source>
</evidence>
<reference evidence="2" key="1">
    <citation type="journal article" date="2020" name="Stud. Mycol.">
        <title>101 Dothideomycetes genomes: a test case for predicting lifestyles and emergence of pathogens.</title>
        <authorList>
            <person name="Haridas S."/>
            <person name="Albert R."/>
            <person name="Binder M."/>
            <person name="Bloem J."/>
            <person name="Labutti K."/>
            <person name="Salamov A."/>
            <person name="Andreopoulos B."/>
            <person name="Baker S."/>
            <person name="Barry K."/>
            <person name="Bills G."/>
            <person name="Bluhm B."/>
            <person name="Cannon C."/>
            <person name="Castanera R."/>
            <person name="Culley D."/>
            <person name="Daum C."/>
            <person name="Ezra D."/>
            <person name="Gonzalez J."/>
            <person name="Henrissat B."/>
            <person name="Kuo A."/>
            <person name="Liang C."/>
            <person name="Lipzen A."/>
            <person name="Lutzoni F."/>
            <person name="Magnuson J."/>
            <person name="Mondo S."/>
            <person name="Nolan M."/>
            <person name="Ohm R."/>
            <person name="Pangilinan J."/>
            <person name="Park H.-J."/>
            <person name="Ramirez L."/>
            <person name="Alfaro M."/>
            <person name="Sun H."/>
            <person name="Tritt A."/>
            <person name="Yoshinaga Y."/>
            <person name="Zwiers L.-H."/>
            <person name="Turgeon B."/>
            <person name="Goodwin S."/>
            <person name="Spatafora J."/>
            <person name="Crous P."/>
            <person name="Grigoriev I."/>
        </authorList>
    </citation>
    <scope>NUCLEOTIDE SEQUENCE</scope>
    <source>
        <strain evidence="2">CBS 627.86</strain>
    </source>
</reference>
<feature type="compositionally biased region" description="Acidic residues" evidence="1">
    <location>
        <begin position="44"/>
        <end position="59"/>
    </location>
</feature>
<dbReference type="AlphaFoldDB" id="A0A6A5YXM6"/>
<sequence length="420" mass="48061">MISITYRRIVVDLPIPPPIDDDSDNDDDYVPKRTIGKKRKISDSDDDDDYCLDDEEFQLDGEQPGKTASLARNRPRRCAAKKAKQADNEHNEENTKVTASASAYGHLMSPLFRLPRELRDEIWGYVWTNFRINSGSGAVQAGPAWFPDSIVAVFPVEENPDVGIELGLDDPLSQLALWPDGDPRVYWVGDSDFWLHTCRQMFEEGVQEMKRQAELIVNLKPDIVEQPEFFTQPFFDVRGIRTLFVPGISINLKHLPGHSGFGQDGPRQRLIYSLIFNDKDLIDAMAQYFEDNHSITAFKVSLDISISPREQERWWFGRTVNGYDKVKAIGELDANFSPLVPMLKKLKSLNYLEVSVPDFDDVNEHCDRLENLCKAEFQDGIQQLADQVFGGGFETEVEEVEMRGNNWNSRNGLRHIFRRK</sequence>
<keyword evidence="3" id="KW-1185">Reference proteome</keyword>
<evidence type="ECO:0000313" key="3">
    <source>
        <dbReference type="Proteomes" id="UP000799770"/>
    </source>
</evidence>
<feature type="compositionally biased region" description="Basic and acidic residues" evidence="1">
    <location>
        <begin position="84"/>
        <end position="95"/>
    </location>
</feature>